<evidence type="ECO:0000313" key="4">
    <source>
        <dbReference type="Proteomes" id="UP001642484"/>
    </source>
</evidence>
<evidence type="ECO:0000313" key="3">
    <source>
        <dbReference type="EMBL" id="CAK9110938.1"/>
    </source>
</evidence>
<gene>
    <name evidence="2" type="ORF">CCMP2556_LOCUS51276</name>
    <name evidence="3" type="ORF">CCMP2556_LOCUS51530</name>
</gene>
<feature type="region of interest" description="Disordered" evidence="1">
    <location>
        <begin position="140"/>
        <end position="162"/>
    </location>
</feature>
<feature type="region of interest" description="Disordered" evidence="1">
    <location>
        <begin position="101"/>
        <end position="124"/>
    </location>
</feature>
<sequence>MPSRRQRNHLQTWTLCTRMYTGITKCFKFEEGLQKLFRGSSLKERQEARKVAEEAAAAELRRLFPELLLPDRPRKSQTTLALHFRPLGGPPLCVTSAAELREANRRDSEQKERKTGAKERVRPCRLRISGTRSIALPMSTSSVTASPATASPGGEAWPRIGPWSRRFQEPNQATRIARCAKPLRSRASPWSSLKGRSTDQLQIPWKRPWRDPSWSRARIATSTRRCWRRPALPRSMTFWLGCWTWASSCLWPKTPRPPEIWKLPWPSSVMLHDPGHEAKGEVAGRGVDLTDPIENLHIERAPAP</sequence>
<comment type="caution">
    <text evidence="3">The sequence shown here is derived from an EMBL/GenBank/DDBJ whole genome shotgun (WGS) entry which is preliminary data.</text>
</comment>
<dbReference type="EMBL" id="CAXAMN010027472">
    <property type="protein sequence ID" value="CAK9110938.1"/>
    <property type="molecule type" value="Genomic_DNA"/>
</dbReference>
<protein>
    <submittedName>
        <fullName evidence="3">Uncharacterized protein</fullName>
    </submittedName>
</protein>
<dbReference type="EMBL" id="CAXAMN010027361">
    <property type="protein sequence ID" value="CAK9110280.1"/>
    <property type="molecule type" value="Genomic_DNA"/>
</dbReference>
<reference evidence="3 4" key="1">
    <citation type="submission" date="2024-02" db="EMBL/GenBank/DDBJ databases">
        <authorList>
            <person name="Chen Y."/>
            <person name="Shah S."/>
            <person name="Dougan E. K."/>
            <person name="Thang M."/>
            <person name="Chan C."/>
        </authorList>
    </citation>
    <scope>NUCLEOTIDE SEQUENCE [LARGE SCALE GENOMIC DNA]</scope>
</reference>
<keyword evidence="4" id="KW-1185">Reference proteome</keyword>
<evidence type="ECO:0000313" key="2">
    <source>
        <dbReference type="EMBL" id="CAK9110280.1"/>
    </source>
</evidence>
<accession>A0ABP0SF11</accession>
<feature type="compositionally biased region" description="Basic and acidic residues" evidence="1">
    <location>
        <begin position="101"/>
        <end position="122"/>
    </location>
</feature>
<name>A0ABP0SF11_9DINO</name>
<feature type="compositionally biased region" description="Low complexity" evidence="1">
    <location>
        <begin position="140"/>
        <end position="152"/>
    </location>
</feature>
<evidence type="ECO:0000256" key="1">
    <source>
        <dbReference type="SAM" id="MobiDB-lite"/>
    </source>
</evidence>
<proteinExistence type="predicted"/>
<organism evidence="3 4">
    <name type="scientific">Durusdinium trenchii</name>
    <dbReference type="NCBI Taxonomy" id="1381693"/>
    <lineage>
        <taxon>Eukaryota</taxon>
        <taxon>Sar</taxon>
        <taxon>Alveolata</taxon>
        <taxon>Dinophyceae</taxon>
        <taxon>Suessiales</taxon>
        <taxon>Symbiodiniaceae</taxon>
        <taxon>Durusdinium</taxon>
    </lineage>
</organism>
<dbReference type="Proteomes" id="UP001642484">
    <property type="component" value="Unassembled WGS sequence"/>
</dbReference>